<evidence type="ECO:0000256" key="3">
    <source>
        <dbReference type="ARBA" id="ARBA00022475"/>
    </source>
</evidence>
<dbReference type="STRING" id="478744.SAMN05444359_11499"/>
<evidence type="ECO:0000256" key="8">
    <source>
        <dbReference type="ARBA" id="ARBA00023315"/>
    </source>
</evidence>
<dbReference type="Proteomes" id="UP000199021">
    <property type="component" value="Unassembled WGS sequence"/>
</dbReference>
<keyword evidence="6 9" id="KW-1133">Transmembrane helix</keyword>
<dbReference type="Pfam" id="PF00795">
    <property type="entry name" value="CN_hydrolase"/>
    <property type="match status" value="1"/>
</dbReference>
<feature type="transmembrane region" description="Helical" evidence="9">
    <location>
        <begin position="62"/>
        <end position="82"/>
    </location>
</feature>
<feature type="transmembrane region" description="Helical" evidence="9">
    <location>
        <begin position="142"/>
        <end position="160"/>
    </location>
</feature>
<proteinExistence type="inferred from homology"/>
<feature type="transmembrane region" description="Helical" evidence="9">
    <location>
        <begin position="271"/>
        <end position="291"/>
    </location>
</feature>
<dbReference type="InParanoid" id="A0A1H9I9G6"/>
<comment type="pathway">
    <text evidence="9">Protein modification; lipoprotein biosynthesis (N-acyl transfer).</text>
</comment>
<dbReference type="PANTHER" id="PTHR38686">
    <property type="entry name" value="APOLIPOPROTEIN N-ACYLTRANSFERASE"/>
    <property type="match status" value="1"/>
</dbReference>
<dbReference type="InterPro" id="IPR036526">
    <property type="entry name" value="C-N_Hydrolase_sf"/>
</dbReference>
<evidence type="ECO:0000256" key="6">
    <source>
        <dbReference type="ARBA" id="ARBA00022989"/>
    </source>
</evidence>
<gene>
    <name evidence="9" type="primary">lnt</name>
    <name evidence="11" type="ORF">SAMN05444359_11499</name>
</gene>
<evidence type="ECO:0000256" key="1">
    <source>
        <dbReference type="ARBA" id="ARBA00004651"/>
    </source>
</evidence>
<comment type="function">
    <text evidence="9">Catalyzes the phospholipid dependent N-acylation of the N-terminal cysteine of apolipoprotein, the last step in lipoprotein maturation.</text>
</comment>
<feature type="transmembrane region" description="Helical" evidence="9">
    <location>
        <begin position="197"/>
        <end position="216"/>
    </location>
</feature>
<dbReference type="EC" id="2.3.1.269" evidence="9"/>
<dbReference type="InterPro" id="IPR045378">
    <property type="entry name" value="LNT_N"/>
</dbReference>
<feature type="transmembrane region" description="Helical" evidence="9">
    <location>
        <begin position="37"/>
        <end position="55"/>
    </location>
</feature>
<dbReference type="HAMAP" id="MF_01148">
    <property type="entry name" value="Lnt"/>
    <property type="match status" value="1"/>
</dbReference>
<dbReference type="Gene3D" id="3.60.110.10">
    <property type="entry name" value="Carbon-nitrogen hydrolase"/>
    <property type="match status" value="1"/>
</dbReference>
<dbReference type="PANTHER" id="PTHR38686:SF1">
    <property type="entry name" value="APOLIPOPROTEIN N-ACYLTRANSFERASE"/>
    <property type="match status" value="1"/>
</dbReference>
<keyword evidence="11" id="KW-0449">Lipoprotein</keyword>
<keyword evidence="4 9" id="KW-0808">Transferase</keyword>
<feature type="transmembrane region" description="Helical" evidence="9">
    <location>
        <begin position="166"/>
        <end position="185"/>
    </location>
</feature>
<keyword evidence="8 9" id="KW-0012">Acyltransferase</keyword>
<dbReference type="SUPFAM" id="SSF56317">
    <property type="entry name" value="Carbon-nitrogen hydrolase"/>
    <property type="match status" value="1"/>
</dbReference>
<dbReference type="GO" id="GO:0005886">
    <property type="term" value="C:plasma membrane"/>
    <property type="evidence" value="ECO:0007669"/>
    <property type="project" value="UniProtKB-SubCell"/>
</dbReference>
<dbReference type="GO" id="GO:0042158">
    <property type="term" value="P:lipoprotein biosynthetic process"/>
    <property type="evidence" value="ECO:0007669"/>
    <property type="project" value="UniProtKB-UniRule"/>
</dbReference>
<dbReference type="InterPro" id="IPR003010">
    <property type="entry name" value="C-N_Hydrolase"/>
</dbReference>
<sequence length="615" mass="68741">MFFCVGESKMTAVKRGALKTIKLQAYLCPMSHAARRYIAFALLLISALIGGSMYLRFTEEKLWGFAPLFLFLTLYGGVTLLATFRRKGVYRPNNLYSTLTGLLLGFGFPGLLPFPFLLLIGFVPMFVLHGKLTEEKAGYGRVFWHGFSAFLLFNILATYWVTNTGLAAGLFAIIANSLLMTLPWLAFHWTSRKSPRIAFLAFAVCWLSFEYLHYNWSLNWPWLTLGNGFAQLPSLVQWYEVTGALGGSAWVLGCNYLAFKWYTAPASAPKKALLPLAIALFPIVGSLLRYATYSAPAGDTIKVASIQPNFEPHFEKFSNDVNSQLDTFLRLSLAALEEGPVDYLVYPETSFDNIEVNDLASQSTLRRLQAGLDGKGAHYLMTGISGYYIFAEGEAVTPAVRYIPRRDGSLVALEALNAAVQLDLQGDSEPQLYKKGVFVPGAESFPFRKIFWFLEDWVNQLGGTVAGRGTQDRRLPMTSPTAKIAPVICYESVFGEYFTDYIREGAQAIFVVTNDGWWDNTAGHRQHLWFSSLRAIETRRSVVRSANTGICAFIDQRGKIISKTRYDEAVYLRGEMQLNDAITPFVRFGDLVARVALLLTGMILLSNVARSLRRE</sequence>
<reference evidence="12" key="1">
    <citation type="submission" date="2016-10" db="EMBL/GenBank/DDBJ databases">
        <authorList>
            <person name="Varghese N."/>
            <person name="Submissions S."/>
        </authorList>
    </citation>
    <scope>NUCLEOTIDE SEQUENCE [LARGE SCALE GENOMIC DNA]</scope>
    <source>
        <strain evidence="12">DSM 24740</strain>
    </source>
</reference>
<comment type="subcellular location">
    <subcellularLocation>
        <location evidence="1 9">Cell membrane</location>
        <topology evidence="1 9">Multi-pass membrane protein</topology>
    </subcellularLocation>
</comment>
<comment type="catalytic activity">
    <reaction evidence="9">
        <text>N-terminal S-1,2-diacyl-sn-glyceryl-L-cysteinyl-[lipoprotein] + a glycerophospholipid = N-acyl-S-1,2-diacyl-sn-glyceryl-L-cysteinyl-[lipoprotein] + a 2-acyl-sn-glycero-3-phospholipid + H(+)</text>
        <dbReference type="Rhea" id="RHEA:48228"/>
        <dbReference type="Rhea" id="RHEA-COMP:14681"/>
        <dbReference type="Rhea" id="RHEA-COMP:14684"/>
        <dbReference type="ChEBI" id="CHEBI:15378"/>
        <dbReference type="ChEBI" id="CHEBI:136912"/>
        <dbReference type="ChEBI" id="CHEBI:140656"/>
        <dbReference type="ChEBI" id="CHEBI:140657"/>
        <dbReference type="ChEBI" id="CHEBI:140660"/>
        <dbReference type="EC" id="2.3.1.269"/>
    </reaction>
</comment>
<organism evidence="11 12">
    <name type="scientific">Neolewinella agarilytica</name>
    <dbReference type="NCBI Taxonomy" id="478744"/>
    <lineage>
        <taxon>Bacteria</taxon>
        <taxon>Pseudomonadati</taxon>
        <taxon>Bacteroidota</taxon>
        <taxon>Saprospiria</taxon>
        <taxon>Saprospirales</taxon>
        <taxon>Lewinellaceae</taxon>
        <taxon>Neolewinella</taxon>
    </lineage>
</organism>
<keyword evidence="7 9" id="KW-0472">Membrane</keyword>
<dbReference type="EMBL" id="FOFB01000014">
    <property type="protein sequence ID" value="SEQ71200.1"/>
    <property type="molecule type" value="Genomic_DNA"/>
</dbReference>
<dbReference type="AlphaFoldDB" id="A0A1H9I9G6"/>
<evidence type="ECO:0000313" key="12">
    <source>
        <dbReference type="Proteomes" id="UP000199021"/>
    </source>
</evidence>
<evidence type="ECO:0000256" key="5">
    <source>
        <dbReference type="ARBA" id="ARBA00022692"/>
    </source>
</evidence>
<dbReference type="GO" id="GO:0016410">
    <property type="term" value="F:N-acyltransferase activity"/>
    <property type="evidence" value="ECO:0007669"/>
    <property type="project" value="UniProtKB-UniRule"/>
</dbReference>
<evidence type="ECO:0000259" key="10">
    <source>
        <dbReference type="PROSITE" id="PS50263"/>
    </source>
</evidence>
<evidence type="ECO:0000256" key="9">
    <source>
        <dbReference type="HAMAP-Rule" id="MF_01148"/>
    </source>
</evidence>
<dbReference type="CDD" id="cd07571">
    <property type="entry name" value="ALP_N-acyl_transferase"/>
    <property type="match status" value="1"/>
</dbReference>
<accession>A0A1H9I9G6</accession>
<dbReference type="InterPro" id="IPR004563">
    <property type="entry name" value="Apolipo_AcylTrfase"/>
</dbReference>
<protein>
    <recommendedName>
        <fullName evidence="9">Apolipoprotein N-acyltransferase</fullName>
        <shortName evidence="9">ALP N-acyltransferase</shortName>
        <ecNumber evidence="9">2.3.1.269</ecNumber>
    </recommendedName>
</protein>
<evidence type="ECO:0000313" key="11">
    <source>
        <dbReference type="EMBL" id="SEQ71200.1"/>
    </source>
</evidence>
<feature type="domain" description="CN hydrolase" evidence="10">
    <location>
        <begin position="301"/>
        <end position="578"/>
    </location>
</feature>
<feature type="transmembrane region" description="Helical" evidence="9">
    <location>
        <begin position="102"/>
        <end position="130"/>
    </location>
</feature>
<keyword evidence="5 9" id="KW-0812">Transmembrane</keyword>
<feature type="transmembrane region" description="Helical" evidence="9">
    <location>
        <begin position="236"/>
        <end position="259"/>
    </location>
</feature>
<evidence type="ECO:0000256" key="4">
    <source>
        <dbReference type="ARBA" id="ARBA00022679"/>
    </source>
</evidence>
<keyword evidence="3 9" id="KW-1003">Cell membrane</keyword>
<name>A0A1H9I9G6_9BACT</name>
<evidence type="ECO:0000256" key="7">
    <source>
        <dbReference type="ARBA" id="ARBA00023136"/>
    </source>
</evidence>
<dbReference type="PROSITE" id="PS50263">
    <property type="entry name" value="CN_HYDROLASE"/>
    <property type="match status" value="1"/>
</dbReference>
<dbReference type="NCBIfam" id="TIGR00546">
    <property type="entry name" value="lnt"/>
    <property type="match status" value="1"/>
</dbReference>
<evidence type="ECO:0000256" key="2">
    <source>
        <dbReference type="ARBA" id="ARBA00010065"/>
    </source>
</evidence>
<comment type="similarity">
    <text evidence="2 9">Belongs to the CN hydrolase family. Apolipoprotein N-acyltransferase subfamily.</text>
</comment>
<dbReference type="UniPathway" id="UPA00666"/>
<dbReference type="Pfam" id="PF20154">
    <property type="entry name" value="LNT_N"/>
    <property type="match status" value="1"/>
</dbReference>
<keyword evidence="12" id="KW-1185">Reference proteome</keyword>